<dbReference type="AlphaFoldDB" id="A0AAD8JFE5"/>
<comment type="caution">
    <text evidence="1">The sequence shown here is derived from an EMBL/GenBank/DDBJ whole genome shotgun (WGS) entry which is preliminary data.</text>
</comment>
<reference evidence="1" key="1">
    <citation type="submission" date="2023-02" db="EMBL/GenBank/DDBJ databases">
        <title>Genome of toxic invasive species Heracleum sosnowskyi carries increased number of genes despite the absence of recent whole-genome duplications.</title>
        <authorList>
            <person name="Schelkunov M."/>
            <person name="Shtratnikova V."/>
            <person name="Makarenko M."/>
            <person name="Klepikova A."/>
            <person name="Omelchenko D."/>
            <person name="Novikova G."/>
            <person name="Obukhova E."/>
            <person name="Bogdanov V."/>
            <person name="Penin A."/>
            <person name="Logacheva M."/>
        </authorList>
    </citation>
    <scope>NUCLEOTIDE SEQUENCE</scope>
    <source>
        <strain evidence="1">Hsosn_3</strain>
        <tissue evidence="1">Leaf</tissue>
    </source>
</reference>
<dbReference type="EMBL" id="JAUIZM010000001">
    <property type="protein sequence ID" value="KAK1401457.1"/>
    <property type="molecule type" value="Genomic_DNA"/>
</dbReference>
<proteinExistence type="predicted"/>
<accession>A0AAD8JFE5</accession>
<gene>
    <name evidence="1" type="ORF">POM88_001062</name>
</gene>
<evidence type="ECO:0000313" key="2">
    <source>
        <dbReference type="Proteomes" id="UP001237642"/>
    </source>
</evidence>
<dbReference type="Proteomes" id="UP001237642">
    <property type="component" value="Unassembled WGS sequence"/>
</dbReference>
<evidence type="ECO:0000313" key="1">
    <source>
        <dbReference type="EMBL" id="KAK1401457.1"/>
    </source>
</evidence>
<name>A0AAD8JFE5_9APIA</name>
<keyword evidence="2" id="KW-1185">Reference proteome</keyword>
<organism evidence="1 2">
    <name type="scientific">Heracleum sosnowskyi</name>
    <dbReference type="NCBI Taxonomy" id="360622"/>
    <lineage>
        <taxon>Eukaryota</taxon>
        <taxon>Viridiplantae</taxon>
        <taxon>Streptophyta</taxon>
        <taxon>Embryophyta</taxon>
        <taxon>Tracheophyta</taxon>
        <taxon>Spermatophyta</taxon>
        <taxon>Magnoliopsida</taxon>
        <taxon>eudicotyledons</taxon>
        <taxon>Gunneridae</taxon>
        <taxon>Pentapetalae</taxon>
        <taxon>asterids</taxon>
        <taxon>campanulids</taxon>
        <taxon>Apiales</taxon>
        <taxon>Apiaceae</taxon>
        <taxon>Apioideae</taxon>
        <taxon>apioid superclade</taxon>
        <taxon>Tordylieae</taxon>
        <taxon>Tordyliinae</taxon>
        <taxon>Heracleum</taxon>
    </lineage>
</organism>
<sequence>MFDIVLPTKRDKKNNMIGFVKTSSEEEAGRMISNVKQFKGLGQKLKMSIKIVKNKEFPEDERAYNVGVENKKSSKLAEGRKVFEYIEALVDEEVENCLRKSLVYTTIRDECPIILLKELRKVDLKMQKFSASTKESL</sequence>
<reference evidence="1" key="2">
    <citation type="submission" date="2023-05" db="EMBL/GenBank/DDBJ databases">
        <authorList>
            <person name="Schelkunov M.I."/>
        </authorList>
    </citation>
    <scope>NUCLEOTIDE SEQUENCE</scope>
    <source>
        <strain evidence="1">Hsosn_3</strain>
        <tissue evidence="1">Leaf</tissue>
    </source>
</reference>
<protein>
    <submittedName>
        <fullName evidence="1">Uncharacterized protein</fullName>
    </submittedName>
</protein>